<name>A0A8J5N390_HOMAM</name>
<accession>A0A8J5N390</accession>
<protein>
    <submittedName>
        <fullName evidence="1">Uncharacterized protein</fullName>
    </submittedName>
</protein>
<organism evidence="1 2">
    <name type="scientific">Homarus americanus</name>
    <name type="common">American lobster</name>
    <dbReference type="NCBI Taxonomy" id="6706"/>
    <lineage>
        <taxon>Eukaryota</taxon>
        <taxon>Metazoa</taxon>
        <taxon>Ecdysozoa</taxon>
        <taxon>Arthropoda</taxon>
        <taxon>Crustacea</taxon>
        <taxon>Multicrustacea</taxon>
        <taxon>Malacostraca</taxon>
        <taxon>Eumalacostraca</taxon>
        <taxon>Eucarida</taxon>
        <taxon>Decapoda</taxon>
        <taxon>Pleocyemata</taxon>
        <taxon>Astacidea</taxon>
        <taxon>Nephropoidea</taxon>
        <taxon>Nephropidae</taxon>
        <taxon>Homarus</taxon>
    </lineage>
</organism>
<evidence type="ECO:0000313" key="1">
    <source>
        <dbReference type="EMBL" id="KAG7172299.1"/>
    </source>
</evidence>
<comment type="caution">
    <text evidence="1">The sequence shown here is derived from an EMBL/GenBank/DDBJ whole genome shotgun (WGS) entry which is preliminary data.</text>
</comment>
<gene>
    <name evidence="1" type="ORF">Hamer_G009659</name>
</gene>
<evidence type="ECO:0000313" key="2">
    <source>
        <dbReference type="Proteomes" id="UP000747542"/>
    </source>
</evidence>
<dbReference type="EMBL" id="JAHLQT010011563">
    <property type="protein sequence ID" value="KAG7172299.1"/>
    <property type="molecule type" value="Genomic_DNA"/>
</dbReference>
<dbReference type="Proteomes" id="UP000747542">
    <property type="component" value="Unassembled WGS sequence"/>
</dbReference>
<reference evidence="1" key="1">
    <citation type="journal article" date="2021" name="Sci. Adv.">
        <title>The American lobster genome reveals insights on longevity, neural, and immune adaptations.</title>
        <authorList>
            <person name="Polinski J.M."/>
            <person name="Zimin A.V."/>
            <person name="Clark K.F."/>
            <person name="Kohn A.B."/>
            <person name="Sadowski N."/>
            <person name="Timp W."/>
            <person name="Ptitsyn A."/>
            <person name="Khanna P."/>
            <person name="Romanova D.Y."/>
            <person name="Williams P."/>
            <person name="Greenwood S.J."/>
            <person name="Moroz L.L."/>
            <person name="Walt D.R."/>
            <person name="Bodnar A.G."/>
        </authorList>
    </citation>
    <scope>NUCLEOTIDE SEQUENCE</scope>
    <source>
        <strain evidence="1">GMGI-L3</strain>
    </source>
</reference>
<keyword evidence="2" id="KW-1185">Reference proteome</keyword>
<dbReference type="AlphaFoldDB" id="A0A8J5N390"/>
<proteinExistence type="predicted"/>
<sequence length="80" mass="9186">MTAWQDETSRKLQDDIANDTWVTGKYCNPNSMENAGTFTQPMKRAINWEEKGVLEKEHQTLLIKPQIAHFPGHQAVYAII</sequence>